<gene>
    <name evidence="1" type="ORF">S03H2_09084</name>
</gene>
<comment type="caution">
    <text evidence="1">The sequence shown here is derived from an EMBL/GenBank/DDBJ whole genome shotgun (WGS) entry which is preliminary data.</text>
</comment>
<feature type="non-terminal residue" evidence="1">
    <location>
        <position position="1"/>
    </location>
</feature>
<accession>X1DML8</accession>
<organism evidence="1">
    <name type="scientific">marine sediment metagenome</name>
    <dbReference type="NCBI Taxonomy" id="412755"/>
    <lineage>
        <taxon>unclassified sequences</taxon>
        <taxon>metagenomes</taxon>
        <taxon>ecological metagenomes</taxon>
    </lineage>
</organism>
<sequence>VIPRGRSPQNASFKRCPSLLPRIMTKKGRRINGYNLIILLTPRQNKDFAGKLLLA</sequence>
<protein>
    <submittedName>
        <fullName evidence="1">Uncharacterized protein</fullName>
    </submittedName>
</protein>
<dbReference type="AlphaFoldDB" id="X1DML8"/>
<proteinExistence type="predicted"/>
<name>X1DML8_9ZZZZ</name>
<reference evidence="1" key="1">
    <citation type="journal article" date="2014" name="Front. Microbiol.">
        <title>High frequency of phylogenetically diverse reductive dehalogenase-homologous genes in deep subseafloor sedimentary metagenomes.</title>
        <authorList>
            <person name="Kawai M."/>
            <person name="Futagami T."/>
            <person name="Toyoda A."/>
            <person name="Takaki Y."/>
            <person name="Nishi S."/>
            <person name="Hori S."/>
            <person name="Arai W."/>
            <person name="Tsubouchi T."/>
            <person name="Morono Y."/>
            <person name="Uchiyama I."/>
            <person name="Ito T."/>
            <person name="Fujiyama A."/>
            <person name="Inagaki F."/>
            <person name="Takami H."/>
        </authorList>
    </citation>
    <scope>NUCLEOTIDE SEQUENCE</scope>
    <source>
        <strain evidence="1">Expedition CK06-06</strain>
    </source>
</reference>
<dbReference type="EMBL" id="BARU01004545">
    <property type="protein sequence ID" value="GAH21427.1"/>
    <property type="molecule type" value="Genomic_DNA"/>
</dbReference>
<evidence type="ECO:0000313" key="1">
    <source>
        <dbReference type="EMBL" id="GAH21427.1"/>
    </source>
</evidence>